<evidence type="ECO:0000313" key="2">
    <source>
        <dbReference type="EMBL" id="KAH3721920.1"/>
    </source>
</evidence>
<sequence>MLMYFKLEVARQTPTPIPMPHRCYIKRQFWVGNAHVGGAPGWIDRVVIKDWAGRPKIDRIVIREVQFQFEVNRGRNEEFQGSSDYNSVGGDSGLDERTDRRRR</sequence>
<reference evidence="2" key="2">
    <citation type="submission" date="2020-11" db="EMBL/GenBank/DDBJ databases">
        <authorList>
            <person name="McCartney M.A."/>
            <person name="Auch B."/>
            <person name="Kono T."/>
            <person name="Mallez S."/>
            <person name="Becker A."/>
            <person name="Gohl D.M."/>
            <person name="Silverstein K.A.T."/>
            <person name="Koren S."/>
            <person name="Bechman K.B."/>
            <person name="Herman A."/>
            <person name="Abrahante J.E."/>
            <person name="Garbe J."/>
        </authorList>
    </citation>
    <scope>NUCLEOTIDE SEQUENCE</scope>
    <source>
        <strain evidence="2">Duluth1</strain>
        <tissue evidence="2">Whole animal</tissue>
    </source>
</reference>
<feature type="compositionally biased region" description="Basic and acidic residues" evidence="1">
    <location>
        <begin position="94"/>
        <end position="103"/>
    </location>
</feature>
<evidence type="ECO:0000256" key="1">
    <source>
        <dbReference type="SAM" id="MobiDB-lite"/>
    </source>
</evidence>
<dbReference type="Proteomes" id="UP000828390">
    <property type="component" value="Unassembled WGS sequence"/>
</dbReference>
<name>A0A9D4CE92_DREPO</name>
<evidence type="ECO:0000313" key="3">
    <source>
        <dbReference type="Proteomes" id="UP000828390"/>
    </source>
</evidence>
<protein>
    <submittedName>
        <fullName evidence="2">Uncharacterized protein</fullName>
    </submittedName>
</protein>
<accession>A0A9D4CE92</accession>
<proteinExistence type="predicted"/>
<reference evidence="2" key="1">
    <citation type="journal article" date="2019" name="bioRxiv">
        <title>The Genome of the Zebra Mussel, Dreissena polymorpha: A Resource for Invasive Species Research.</title>
        <authorList>
            <person name="McCartney M.A."/>
            <person name="Auch B."/>
            <person name="Kono T."/>
            <person name="Mallez S."/>
            <person name="Zhang Y."/>
            <person name="Obille A."/>
            <person name="Becker A."/>
            <person name="Abrahante J.E."/>
            <person name="Garbe J."/>
            <person name="Badalamenti J.P."/>
            <person name="Herman A."/>
            <person name="Mangelson H."/>
            <person name="Liachko I."/>
            <person name="Sullivan S."/>
            <person name="Sone E.D."/>
            <person name="Koren S."/>
            <person name="Silverstein K.A.T."/>
            <person name="Beckman K.B."/>
            <person name="Gohl D.M."/>
        </authorList>
    </citation>
    <scope>NUCLEOTIDE SEQUENCE</scope>
    <source>
        <strain evidence="2">Duluth1</strain>
        <tissue evidence="2">Whole animal</tissue>
    </source>
</reference>
<dbReference type="AlphaFoldDB" id="A0A9D4CE92"/>
<keyword evidence="3" id="KW-1185">Reference proteome</keyword>
<feature type="region of interest" description="Disordered" evidence="1">
    <location>
        <begin position="78"/>
        <end position="103"/>
    </location>
</feature>
<gene>
    <name evidence="2" type="ORF">DPMN_064869</name>
</gene>
<organism evidence="2 3">
    <name type="scientific">Dreissena polymorpha</name>
    <name type="common">Zebra mussel</name>
    <name type="synonym">Mytilus polymorpha</name>
    <dbReference type="NCBI Taxonomy" id="45954"/>
    <lineage>
        <taxon>Eukaryota</taxon>
        <taxon>Metazoa</taxon>
        <taxon>Spiralia</taxon>
        <taxon>Lophotrochozoa</taxon>
        <taxon>Mollusca</taxon>
        <taxon>Bivalvia</taxon>
        <taxon>Autobranchia</taxon>
        <taxon>Heteroconchia</taxon>
        <taxon>Euheterodonta</taxon>
        <taxon>Imparidentia</taxon>
        <taxon>Neoheterodontei</taxon>
        <taxon>Myida</taxon>
        <taxon>Dreissenoidea</taxon>
        <taxon>Dreissenidae</taxon>
        <taxon>Dreissena</taxon>
    </lineage>
</organism>
<comment type="caution">
    <text evidence="2">The sequence shown here is derived from an EMBL/GenBank/DDBJ whole genome shotgun (WGS) entry which is preliminary data.</text>
</comment>
<dbReference type="EMBL" id="JAIWYP010000013">
    <property type="protein sequence ID" value="KAH3721920.1"/>
    <property type="molecule type" value="Genomic_DNA"/>
</dbReference>